<evidence type="ECO:0008006" key="3">
    <source>
        <dbReference type="Google" id="ProtNLM"/>
    </source>
</evidence>
<organism evidence="1 2">
    <name type="scientific">Limibacillus halophilus</name>
    <dbReference type="NCBI Taxonomy" id="1579333"/>
    <lineage>
        <taxon>Bacteria</taxon>
        <taxon>Pseudomonadati</taxon>
        <taxon>Pseudomonadota</taxon>
        <taxon>Alphaproteobacteria</taxon>
        <taxon>Rhodospirillales</taxon>
        <taxon>Rhodovibrionaceae</taxon>
        <taxon>Limibacillus</taxon>
    </lineage>
</organism>
<reference evidence="1 2" key="1">
    <citation type="submission" date="2020-08" db="EMBL/GenBank/DDBJ databases">
        <title>Genomic Encyclopedia of Type Strains, Phase III (KMG-III): the genomes of soil and plant-associated and newly described type strains.</title>
        <authorList>
            <person name="Whitman W."/>
        </authorList>
    </citation>
    <scope>NUCLEOTIDE SEQUENCE [LARGE SCALE GENOMIC DNA]</scope>
    <source>
        <strain evidence="1 2">CECT 8803</strain>
    </source>
</reference>
<dbReference type="Pfam" id="PF10994">
    <property type="entry name" value="DUF2817"/>
    <property type="match status" value="1"/>
</dbReference>
<keyword evidence="2" id="KW-1185">Reference proteome</keyword>
<dbReference type="CDD" id="cd06233">
    <property type="entry name" value="M14-like"/>
    <property type="match status" value="1"/>
</dbReference>
<comment type="caution">
    <text evidence="1">The sequence shown here is derived from an EMBL/GenBank/DDBJ whole genome shotgun (WGS) entry which is preliminary data.</text>
</comment>
<dbReference type="Gene3D" id="3.40.630.10">
    <property type="entry name" value="Zn peptidases"/>
    <property type="match status" value="1"/>
</dbReference>
<evidence type="ECO:0000313" key="1">
    <source>
        <dbReference type="EMBL" id="MBB3064728.1"/>
    </source>
</evidence>
<proteinExistence type="predicted"/>
<evidence type="ECO:0000313" key="2">
    <source>
        <dbReference type="Proteomes" id="UP000581135"/>
    </source>
</evidence>
<dbReference type="SUPFAM" id="SSF53187">
    <property type="entry name" value="Zn-dependent exopeptidases"/>
    <property type="match status" value="1"/>
</dbReference>
<protein>
    <recommendedName>
        <fullName evidence="3">DUF2817 domain-containing protein</fullName>
    </recommendedName>
</protein>
<sequence>MPKATPYFSQDYDEARAKFKDATKAAGGTMERFLNEAERGLKGEELSTDVAWHGPKDAEAVLVTISGTHGAEGFCGSGVQIGWLESGLIEEMPADTALLQIHAINPYGFSWIRRVTEDNVDLNRNFLDHAAGNWPENPGYNELAEVICPKEWDDATIASANAVLLAYADEHGATALQSAISGGQYNHADGIFYGGRHDTWSKVTLNRILDRYLGKAKRVALIDYHTGLGPRGYGERICVHKPGSPGIQRAEAFYDRDITSPYLGSSSSVPLHGVNLLGIEATLPHAELTAVALEYGTRPTLEVKHALRADNWLHLHGEIDSKKGQAIKEDIRAAFYQDADDWKTMIWERGVETQRMALKGLWS</sequence>
<dbReference type="Proteomes" id="UP000581135">
    <property type="component" value="Unassembled WGS sequence"/>
</dbReference>
<accession>A0A839SR21</accession>
<gene>
    <name evidence="1" type="ORF">FHR98_001000</name>
</gene>
<dbReference type="RefSeq" id="WP_183415524.1">
    <property type="nucleotide sequence ID" value="NZ_JACHXA010000002.1"/>
</dbReference>
<name>A0A839SR21_9PROT</name>
<dbReference type="AlphaFoldDB" id="A0A839SR21"/>
<dbReference type="InterPro" id="IPR021259">
    <property type="entry name" value="DUF2817"/>
</dbReference>
<dbReference type="EMBL" id="JACHXA010000002">
    <property type="protein sequence ID" value="MBB3064728.1"/>
    <property type="molecule type" value="Genomic_DNA"/>
</dbReference>